<protein>
    <recommendedName>
        <fullName evidence="8">RpiR family transcriptional regulator</fullName>
    </recommendedName>
</protein>
<evidence type="ECO:0000313" key="7">
    <source>
        <dbReference type="Proteomes" id="UP000063781"/>
    </source>
</evidence>
<dbReference type="GO" id="GO:1901135">
    <property type="term" value="P:carbohydrate derivative metabolic process"/>
    <property type="evidence" value="ECO:0007669"/>
    <property type="project" value="InterPro"/>
</dbReference>
<dbReference type="AlphaFoldDB" id="A0A109UHL1"/>
<keyword evidence="2" id="KW-0238">DNA-binding</keyword>
<dbReference type="InterPro" id="IPR047640">
    <property type="entry name" value="RpiR-like"/>
</dbReference>
<dbReference type="RefSeq" id="WP_067634145.1">
    <property type="nucleotide sequence ID" value="NZ_CP013213.1"/>
</dbReference>
<sequence length="278" mass="30788">MSILIKIREYGGLSQSESMVQKYILHNTKKFLSQSCRDVAKETYTSPSTVTRFCKRIVPEGMHAMKLKLATEVESYKNINLDILNSTIIQPNDSVLDVTDKITKISIQSIEETRLLLNEADLVDAAKMIVDATAVDFYGTGASNVVAIDASYKFMRIGKIAQCYQLVDRQLVQSLNSNQNHVGLIFSFSGETKEMIEIAKNLQESGTPSIAIVGSIGSQLPKYTDLAIFVSAKETTFRSGAMASRTAQLFVVDLLYAISSLYDYDKSHLNVAKTRISV</sequence>
<keyword evidence="1" id="KW-0805">Transcription regulation</keyword>
<dbReference type="EMBL" id="CP013213">
    <property type="protein sequence ID" value="AMC94423.1"/>
    <property type="molecule type" value="Genomic_DNA"/>
</dbReference>
<dbReference type="OrthoDB" id="63027at2"/>
<dbReference type="InterPro" id="IPR009057">
    <property type="entry name" value="Homeodomain-like_sf"/>
</dbReference>
<evidence type="ECO:0000313" key="6">
    <source>
        <dbReference type="EMBL" id="AMC94423.1"/>
    </source>
</evidence>
<dbReference type="InterPro" id="IPR001347">
    <property type="entry name" value="SIS_dom"/>
</dbReference>
<dbReference type="Gene3D" id="1.10.10.10">
    <property type="entry name" value="Winged helix-like DNA-binding domain superfamily/Winged helix DNA-binding domain"/>
    <property type="match status" value="1"/>
</dbReference>
<name>A0A109UHL1_9FIRM</name>
<feature type="domain" description="SIS" evidence="5">
    <location>
        <begin position="125"/>
        <end position="267"/>
    </location>
</feature>
<evidence type="ECO:0000256" key="2">
    <source>
        <dbReference type="ARBA" id="ARBA00023125"/>
    </source>
</evidence>
<evidence type="ECO:0000256" key="3">
    <source>
        <dbReference type="ARBA" id="ARBA00023163"/>
    </source>
</evidence>
<evidence type="ECO:0008006" key="8">
    <source>
        <dbReference type="Google" id="ProtNLM"/>
    </source>
</evidence>
<dbReference type="InterPro" id="IPR000281">
    <property type="entry name" value="HTH_RpiR"/>
</dbReference>
<dbReference type="PROSITE" id="PS51464">
    <property type="entry name" value="SIS"/>
    <property type="match status" value="1"/>
</dbReference>
<organism evidence="6 7">
    <name type="scientific">Erysipelothrix larvae</name>
    <dbReference type="NCBI Taxonomy" id="1514105"/>
    <lineage>
        <taxon>Bacteria</taxon>
        <taxon>Bacillati</taxon>
        <taxon>Bacillota</taxon>
        <taxon>Erysipelotrichia</taxon>
        <taxon>Erysipelotrichales</taxon>
        <taxon>Erysipelotrichaceae</taxon>
        <taxon>Erysipelothrix</taxon>
    </lineage>
</organism>
<reference evidence="6 7" key="1">
    <citation type="submission" date="2015-10" db="EMBL/GenBank/DDBJ databases">
        <title>Erysipelothrix larvae sp. LV19 isolated from the larval gut of the rhinoceros beetle, Trypoxylus dichotomus.</title>
        <authorList>
            <person name="Lim S."/>
            <person name="Kim B.-C."/>
        </authorList>
    </citation>
    <scope>NUCLEOTIDE SEQUENCE [LARGE SCALE GENOMIC DNA]</scope>
    <source>
        <strain evidence="6 7">LV19</strain>
    </source>
</reference>
<evidence type="ECO:0000259" key="5">
    <source>
        <dbReference type="PROSITE" id="PS51464"/>
    </source>
</evidence>
<evidence type="ECO:0000259" key="4">
    <source>
        <dbReference type="PROSITE" id="PS51071"/>
    </source>
</evidence>
<dbReference type="InterPro" id="IPR046348">
    <property type="entry name" value="SIS_dom_sf"/>
</dbReference>
<dbReference type="GO" id="GO:0097367">
    <property type="term" value="F:carbohydrate derivative binding"/>
    <property type="evidence" value="ECO:0007669"/>
    <property type="project" value="InterPro"/>
</dbReference>
<keyword evidence="3" id="KW-0804">Transcription</keyword>
<dbReference type="STRING" id="1514105.AOC36_10700"/>
<dbReference type="PANTHER" id="PTHR30514">
    <property type="entry name" value="GLUCOKINASE"/>
    <property type="match status" value="1"/>
</dbReference>
<evidence type="ECO:0000256" key="1">
    <source>
        <dbReference type="ARBA" id="ARBA00023015"/>
    </source>
</evidence>
<dbReference type="GO" id="GO:0003677">
    <property type="term" value="F:DNA binding"/>
    <property type="evidence" value="ECO:0007669"/>
    <property type="project" value="UniProtKB-KW"/>
</dbReference>
<dbReference type="Pfam" id="PF01418">
    <property type="entry name" value="HTH_6"/>
    <property type="match status" value="1"/>
</dbReference>
<dbReference type="Pfam" id="PF01380">
    <property type="entry name" value="SIS"/>
    <property type="match status" value="1"/>
</dbReference>
<dbReference type="PANTHER" id="PTHR30514:SF1">
    <property type="entry name" value="HTH-TYPE TRANSCRIPTIONAL REGULATOR HEXR-RELATED"/>
    <property type="match status" value="1"/>
</dbReference>
<proteinExistence type="predicted"/>
<feature type="domain" description="HTH rpiR-type" evidence="4">
    <location>
        <begin position="1"/>
        <end position="76"/>
    </location>
</feature>
<dbReference type="KEGG" id="erl:AOC36_10700"/>
<dbReference type="SUPFAM" id="SSF53697">
    <property type="entry name" value="SIS domain"/>
    <property type="match status" value="1"/>
</dbReference>
<dbReference type="CDD" id="cd05013">
    <property type="entry name" value="SIS_RpiR"/>
    <property type="match status" value="1"/>
</dbReference>
<dbReference type="Proteomes" id="UP000063781">
    <property type="component" value="Chromosome"/>
</dbReference>
<accession>A0A109UHL1</accession>
<gene>
    <name evidence="6" type="ORF">AOC36_10700</name>
</gene>
<dbReference type="InterPro" id="IPR036388">
    <property type="entry name" value="WH-like_DNA-bd_sf"/>
</dbReference>
<dbReference type="SUPFAM" id="SSF46689">
    <property type="entry name" value="Homeodomain-like"/>
    <property type="match status" value="1"/>
</dbReference>
<keyword evidence="7" id="KW-1185">Reference proteome</keyword>
<dbReference type="Gene3D" id="3.40.50.10490">
    <property type="entry name" value="Glucose-6-phosphate isomerase like protein, domain 1"/>
    <property type="match status" value="1"/>
</dbReference>
<dbReference type="GO" id="GO:0003700">
    <property type="term" value="F:DNA-binding transcription factor activity"/>
    <property type="evidence" value="ECO:0007669"/>
    <property type="project" value="InterPro"/>
</dbReference>
<dbReference type="InterPro" id="IPR035472">
    <property type="entry name" value="RpiR-like_SIS"/>
</dbReference>
<dbReference type="PROSITE" id="PS51071">
    <property type="entry name" value="HTH_RPIR"/>
    <property type="match status" value="1"/>
</dbReference>